<dbReference type="Proteomes" id="UP000824246">
    <property type="component" value="Unassembled WGS sequence"/>
</dbReference>
<comment type="subunit">
    <text evidence="5">Homodimer.</text>
</comment>
<evidence type="ECO:0000256" key="2">
    <source>
        <dbReference type="ARBA" id="ARBA00022676"/>
    </source>
</evidence>
<comment type="function">
    <text evidence="5">Converts the preformed base xanthine, a product of nucleic acid breakdown, to xanthosine 5'-monophosphate (XMP), so it can be reused for RNA or DNA synthesis.</text>
</comment>
<dbReference type="GO" id="GO:0046110">
    <property type="term" value="P:xanthine metabolic process"/>
    <property type="evidence" value="ECO:0007669"/>
    <property type="project" value="UniProtKB-UniRule"/>
</dbReference>
<evidence type="ECO:0000313" key="7">
    <source>
        <dbReference type="EMBL" id="HIX45602.1"/>
    </source>
</evidence>
<reference evidence="7" key="1">
    <citation type="journal article" date="2021" name="PeerJ">
        <title>Extensive microbial diversity within the chicken gut microbiome revealed by metagenomics and culture.</title>
        <authorList>
            <person name="Gilroy R."/>
            <person name="Ravi A."/>
            <person name="Getino M."/>
            <person name="Pursley I."/>
            <person name="Horton D.L."/>
            <person name="Alikhan N.F."/>
            <person name="Baker D."/>
            <person name="Gharbi K."/>
            <person name="Hall N."/>
            <person name="Watson M."/>
            <person name="Adriaenssens E.M."/>
            <person name="Foster-Nyarko E."/>
            <person name="Jarju S."/>
            <person name="Secka A."/>
            <person name="Antonio M."/>
            <person name="Oren A."/>
            <person name="Chaudhuri R.R."/>
            <person name="La Ragione R."/>
            <person name="Hildebrand F."/>
            <person name="Pallen M.J."/>
        </authorList>
    </citation>
    <scope>NUCLEOTIDE SEQUENCE</scope>
    <source>
        <strain evidence="7">ChiHjej12B11-16260</strain>
    </source>
</reference>
<comment type="caution">
    <text evidence="7">The sequence shown here is derived from an EMBL/GenBank/DDBJ whole genome shotgun (WGS) entry which is preliminary data.</text>
</comment>
<dbReference type="InterPro" id="IPR050118">
    <property type="entry name" value="Pur/Pyrimidine_PRTase"/>
</dbReference>
<dbReference type="PANTHER" id="PTHR43864:SF1">
    <property type="entry name" value="XANTHINE PHOSPHORIBOSYLTRANSFERASE"/>
    <property type="match status" value="1"/>
</dbReference>
<dbReference type="EC" id="2.4.2.22" evidence="5 6"/>
<dbReference type="InterPro" id="IPR000836">
    <property type="entry name" value="PRTase_dom"/>
</dbReference>
<protein>
    <recommendedName>
        <fullName evidence="5 6">Xanthine phosphoribosyltransferase</fullName>
        <shortName evidence="5">XPRTase</shortName>
        <ecNumber evidence="5 6">2.4.2.22</ecNumber>
    </recommendedName>
</protein>
<dbReference type="GO" id="GO:0032265">
    <property type="term" value="P:XMP salvage"/>
    <property type="evidence" value="ECO:0007669"/>
    <property type="project" value="UniProtKB-UniRule"/>
</dbReference>
<dbReference type="SUPFAM" id="SSF53271">
    <property type="entry name" value="PRTase-like"/>
    <property type="match status" value="1"/>
</dbReference>
<dbReference type="PANTHER" id="PTHR43864">
    <property type="entry name" value="HYPOXANTHINE/GUANINE PHOSPHORIBOSYLTRANSFERASE"/>
    <property type="match status" value="1"/>
</dbReference>
<evidence type="ECO:0000313" key="8">
    <source>
        <dbReference type="Proteomes" id="UP000824246"/>
    </source>
</evidence>
<keyword evidence="2 5" id="KW-0328">Glycosyltransferase</keyword>
<dbReference type="InterPro" id="IPR029057">
    <property type="entry name" value="PRTase-like"/>
</dbReference>
<keyword evidence="1 5" id="KW-0963">Cytoplasm</keyword>
<evidence type="ECO:0000256" key="3">
    <source>
        <dbReference type="ARBA" id="ARBA00022679"/>
    </source>
</evidence>
<feature type="binding site" evidence="5">
    <location>
        <position position="27"/>
    </location>
    <ligand>
        <name>xanthine</name>
        <dbReference type="ChEBI" id="CHEBI:17712"/>
    </ligand>
</feature>
<dbReference type="HAMAP" id="MF_01184">
    <property type="entry name" value="XPRTase"/>
    <property type="match status" value="1"/>
</dbReference>
<dbReference type="InterPro" id="IPR010079">
    <property type="entry name" value="Xanthine_PRibTrfase"/>
</dbReference>
<evidence type="ECO:0000256" key="6">
    <source>
        <dbReference type="NCBIfam" id="TIGR01744"/>
    </source>
</evidence>
<name>A0A9D1VSL8_9BACT</name>
<evidence type="ECO:0000256" key="4">
    <source>
        <dbReference type="ARBA" id="ARBA00022726"/>
    </source>
</evidence>
<feature type="binding site" evidence="5">
    <location>
        <position position="20"/>
    </location>
    <ligand>
        <name>xanthine</name>
        <dbReference type="ChEBI" id="CHEBI:17712"/>
    </ligand>
</feature>
<dbReference type="Gene3D" id="3.40.50.2020">
    <property type="match status" value="1"/>
</dbReference>
<feature type="binding site" evidence="5">
    <location>
        <begin position="127"/>
        <end position="131"/>
    </location>
    <ligand>
        <name>5-phospho-alpha-D-ribose 1-diphosphate</name>
        <dbReference type="ChEBI" id="CHEBI:58017"/>
    </ligand>
</feature>
<dbReference type="NCBIfam" id="TIGR01744">
    <property type="entry name" value="XPRTase"/>
    <property type="match status" value="1"/>
</dbReference>
<comment type="catalytic activity">
    <reaction evidence="5">
        <text>XMP + diphosphate = xanthine + 5-phospho-alpha-D-ribose 1-diphosphate</text>
        <dbReference type="Rhea" id="RHEA:10800"/>
        <dbReference type="ChEBI" id="CHEBI:17712"/>
        <dbReference type="ChEBI" id="CHEBI:33019"/>
        <dbReference type="ChEBI" id="CHEBI:57464"/>
        <dbReference type="ChEBI" id="CHEBI:58017"/>
        <dbReference type="EC" id="2.4.2.22"/>
    </reaction>
</comment>
<comment type="pathway">
    <text evidence="5">Purine metabolism; XMP biosynthesis via salvage pathway; XMP from xanthine: step 1/1.</text>
</comment>
<accession>A0A9D1VSL8</accession>
<evidence type="ECO:0000256" key="1">
    <source>
        <dbReference type="ARBA" id="ARBA00022490"/>
    </source>
</evidence>
<keyword evidence="4 5" id="KW-0660">Purine salvage</keyword>
<dbReference type="GO" id="GO:0005737">
    <property type="term" value="C:cytoplasm"/>
    <property type="evidence" value="ECO:0007669"/>
    <property type="project" value="UniProtKB-SubCell"/>
</dbReference>
<dbReference type="NCBIfam" id="NF006671">
    <property type="entry name" value="PRK09219.1"/>
    <property type="match status" value="1"/>
</dbReference>
<keyword evidence="3 5" id="KW-0808">Transferase</keyword>
<dbReference type="AlphaFoldDB" id="A0A9D1VSL8"/>
<gene>
    <name evidence="5 7" type="primary">xpt</name>
    <name evidence="7" type="ORF">H9982_05225</name>
</gene>
<comment type="similarity">
    <text evidence="5">Belongs to the purine/pyrimidine phosphoribosyltransferase family. Xpt subfamily.</text>
</comment>
<dbReference type="EMBL" id="DXFB01000138">
    <property type="protein sequence ID" value="HIX45602.1"/>
    <property type="molecule type" value="Genomic_DNA"/>
</dbReference>
<dbReference type="GO" id="GO:0006166">
    <property type="term" value="P:purine ribonucleoside salvage"/>
    <property type="evidence" value="ECO:0007669"/>
    <property type="project" value="UniProtKB-KW"/>
</dbReference>
<proteinExistence type="inferred from homology"/>
<organism evidence="7 8">
    <name type="scientific">Candidatus Barnesiella excrementipullorum</name>
    <dbReference type="NCBI Taxonomy" id="2838479"/>
    <lineage>
        <taxon>Bacteria</taxon>
        <taxon>Pseudomonadati</taxon>
        <taxon>Bacteroidota</taxon>
        <taxon>Bacteroidia</taxon>
        <taxon>Bacteroidales</taxon>
        <taxon>Barnesiellaceae</taxon>
        <taxon>Barnesiella</taxon>
    </lineage>
</organism>
<dbReference type="CDD" id="cd06223">
    <property type="entry name" value="PRTases_typeI"/>
    <property type="match status" value="1"/>
</dbReference>
<comment type="subcellular location">
    <subcellularLocation>
        <location evidence="5">Cytoplasm</location>
    </subcellularLocation>
</comment>
<sequence>MESLKQRILQEGKIISPEVLKVDGFINHQLDPQLLMAIGVEFARRFAYSHVNKILTIEASGIAPAVMTGYCMGIPVIFAKKQKPNTMDNPYIAEVHSFTKDKDYTIVTGREYLKPGDKVLCIDDFLAYGSAAMALCSLTEQAGAHLAGMGFVIEKAFQPGGEMLRAKGIHVESLARIESLEGGVVTFCE</sequence>
<feature type="binding site" evidence="5">
    <location>
        <position position="155"/>
    </location>
    <ligand>
        <name>xanthine</name>
        <dbReference type="ChEBI" id="CHEBI:17712"/>
    </ligand>
</feature>
<dbReference type="GO" id="GO:0000310">
    <property type="term" value="F:xanthine phosphoribosyltransferase activity"/>
    <property type="evidence" value="ECO:0007669"/>
    <property type="project" value="UniProtKB-UniRule"/>
</dbReference>
<evidence type="ECO:0000256" key="5">
    <source>
        <dbReference type="HAMAP-Rule" id="MF_01184"/>
    </source>
</evidence>
<reference evidence="7" key="2">
    <citation type="submission" date="2021-04" db="EMBL/GenBank/DDBJ databases">
        <authorList>
            <person name="Gilroy R."/>
        </authorList>
    </citation>
    <scope>NUCLEOTIDE SEQUENCE</scope>
    <source>
        <strain evidence="7">ChiHjej12B11-16260</strain>
    </source>
</reference>